<evidence type="ECO:0000256" key="3">
    <source>
        <dbReference type="ARBA" id="ARBA00022741"/>
    </source>
</evidence>
<feature type="compositionally biased region" description="Polar residues" evidence="16">
    <location>
        <begin position="1018"/>
        <end position="1031"/>
    </location>
</feature>
<evidence type="ECO:0000313" key="19">
    <source>
        <dbReference type="EMBL" id="MBA8822993.1"/>
    </source>
</evidence>
<dbReference type="InterPro" id="IPR038726">
    <property type="entry name" value="PDDEXK_AddAB-type"/>
</dbReference>
<keyword evidence="6 15" id="KW-0347">Helicase</keyword>
<organism evidence="19 20">
    <name type="scientific">Halosaccharopolyspora lacisalsi</name>
    <dbReference type="NCBI Taxonomy" id="1000566"/>
    <lineage>
        <taxon>Bacteria</taxon>
        <taxon>Bacillati</taxon>
        <taxon>Actinomycetota</taxon>
        <taxon>Actinomycetes</taxon>
        <taxon>Pseudonocardiales</taxon>
        <taxon>Pseudonocardiaceae</taxon>
        <taxon>Halosaccharopolyspora</taxon>
    </lineage>
</organism>
<dbReference type="InterPro" id="IPR014017">
    <property type="entry name" value="DNA_helicase_UvrD-like_C"/>
</dbReference>
<dbReference type="Pfam" id="PF00580">
    <property type="entry name" value="UvrD-helicase"/>
    <property type="match status" value="1"/>
</dbReference>
<keyword evidence="20" id="KW-1185">Reference proteome</keyword>
<feature type="region of interest" description="Disordered" evidence="16">
    <location>
        <begin position="1018"/>
        <end position="1051"/>
    </location>
</feature>
<evidence type="ECO:0000256" key="1">
    <source>
        <dbReference type="ARBA" id="ARBA00009922"/>
    </source>
</evidence>
<dbReference type="PROSITE" id="PS51217">
    <property type="entry name" value="UVRD_HELICASE_CTER"/>
    <property type="match status" value="1"/>
</dbReference>
<dbReference type="EMBL" id="JACGWZ010000001">
    <property type="protein sequence ID" value="MBA8822993.1"/>
    <property type="molecule type" value="Genomic_DNA"/>
</dbReference>
<keyword evidence="11" id="KW-0413">Isomerase</keyword>
<dbReference type="InterPro" id="IPR011604">
    <property type="entry name" value="PDDEXK-like_dom_sf"/>
</dbReference>
<dbReference type="Gene3D" id="3.90.320.10">
    <property type="match status" value="1"/>
</dbReference>
<name>A0A839DPL1_9PSEU</name>
<dbReference type="InterPro" id="IPR013986">
    <property type="entry name" value="DExx_box_DNA_helicase_dom_sf"/>
</dbReference>
<keyword evidence="2" id="KW-0540">Nuclease</keyword>
<feature type="binding site" evidence="15">
    <location>
        <begin position="41"/>
        <end position="48"/>
    </location>
    <ligand>
        <name>ATP</name>
        <dbReference type="ChEBI" id="CHEBI:30616"/>
    </ligand>
</feature>
<dbReference type="Gene3D" id="1.10.486.10">
    <property type="entry name" value="PCRA, domain 4"/>
    <property type="match status" value="1"/>
</dbReference>
<dbReference type="Proteomes" id="UP000569329">
    <property type="component" value="Unassembled WGS sequence"/>
</dbReference>
<dbReference type="RefSeq" id="WP_182542377.1">
    <property type="nucleotide sequence ID" value="NZ_JACGWZ010000001.1"/>
</dbReference>
<evidence type="ECO:0000256" key="16">
    <source>
        <dbReference type="SAM" id="MobiDB-lite"/>
    </source>
</evidence>
<dbReference type="SUPFAM" id="SSF52540">
    <property type="entry name" value="P-loop containing nucleoside triphosphate hydrolases"/>
    <property type="match status" value="1"/>
</dbReference>
<evidence type="ECO:0000256" key="7">
    <source>
        <dbReference type="ARBA" id="ARBA00022839"/>
    </source>
</evidence>
<dbReference type="Pfam" id="PF12705">
    <property type="entry name" value="PDDEXK_1"/>
    <property type="match status" value="1"/>
</dbReference>
<dbReference type="InterPro" id="IPR014016">
    <property type="entry name" value="UvrD-like_ATP-bd"/>
</dbReference>
<evidence type="ECO:0000259" key="18">
    <source>
        <dbReference type="PROSITE" id="PS51217"/>
    </source>
</evidence>
<dbReference type="InterPro" id="IPR027417">
    <property type="entry name" value="P-loop_NTPase"/>
</dbReference>
<dbReference type="Gene3D" id="1.10.10.160">
    <property type="match status" value="1"/>
</dbReference>
<evidence type="ECO:0000313" key="20">
    <source>
        <dbReference type="Proteomes" id="UP000569329"/>
    </source>
</evidence>
<feature type="domain" description="UvrD-like helicase ATP-binding" evidence="17">
    <location>
        <begin position="20"/>
        <end position="318"/>
    </location>
</feature>
<evidence type="ECO:0000256" key="6">
    <source>
        <dbReference type="ARBA" id="ARBA00022806"/>
    </source>
</evidence>
<evidence type="ECO:0000256" key="11">
    <source>
        <dbReference type="ARBA" id="ARBA00023235"/>
    </source>
</evidence>
<keyword evidence="7 19" id="KW-0269">Exonuclease</keyword>
<keyword evidence="8 15" id="KW-0067">ATP-binding</keyword>
<feature type="domain" description="UvrD-like helicase C-terminal" evidence="18">
    <location>
        <begin position="319"/>
        <end position="618"/>
    </location>
</feature>
<keyword evidence="9" id="KW-0238">DNA-binding</keyword>
<dbReference type="GO" id="GO:0033202">
    <property type="term" value="C:DNA helicase complex"/>
    <property type="evidence" value="ECO:0007669"/>
    <property type="project" value="TreeGrafter"/>
</dbReference>
<evidence type="ECO:0000256" key="4">
    <source>
        <dbReference type="ARBA" id="ARBA00022763"/>
    </source>
</evidence>
<evidence type="ECO:0000256" key="10">
    <source>
        <dbReference type="ARBA" id="ARBA00023204"/>
    </source>
</evidence>
<dbReference type="EC" id="5.6.2.4" evidence="13"/>
<keyword evidence="10" id="KW-0234">DNA repair</keyword>
<dbReference type="PROSITE" id="PS51198">
    <property type="entry name" value="UVRD_HELICASE_ATP_BIND"/>
    <property type="match status" value="1"/>
</dbReference>
<dbReference type="Pfam" id="PF13361">
    <property type="entry name" value="UvrD_C"/>
    <property type="match status" value="1"/>
</dbReference>
<dbReference type="GO" id="GO:0005524">
    <property type="term" value="F:ATP binding"/>
    <property type="evidence" value="ECO:0007669"/>
    <property type="project" value="UniProtKB-UniRule"/>
</dbReference>
<reference evidence="19 20" key="1">
    <citation type="submission" date="2020-07" db="EMBL/GenBank/DDBJ databases">
        <title>Sequencing the genomes of 1000 actinobacteria strains.</title>
        <authorList>
            <person name="Klenk H.-P."/>
        </authorList>
    </citation>
    <scope>NUCLEOTIDE SEQUENCE [LARGE SCALE GENOMIC DNA]</scope>
    <source>
        <strain evidence="19 20">DSM 45975</strain>
    </source>
</reference>
<keyword evidence="3 15" id="KW-0547">Nucleotide-binding</keyword>
<comment type="catalytic activity">
    <reaction evidence="12">
        <text>Couples ATP hydrolysis with the unwinding of duplex DNA by translocating in the 3'-5' direction.</text>
        <dbReference type="EC" id="5.6.2.4"/>
    </reaction>
</comment>
<gene>
    <name evidence="19" type="ORF">FHX42_000322</name>
</gene>
<evidence type="ECO:0000256" key="2">
    <source>
        <dbReference type="ARBA" id="ARBA00022722"/>
    </source>
</evidence>
<dbReference type="GO" id="GO:0003677">
    <property type="term" value="F:DNA binding"/>
    <property type="evidence" value="ECO:0007669"/>
    <property type="project" value="UniProtKB-KW"/>
</dbReference>
<feature type="compositionally biased region" description="Polar residues" evidence="16">
    <location>
        <begin position="1041"/>
        <end position="1051"/>
    </location>
</feature>
<sequence length="1051" mass="113704">MTSTEAPALVRRGDAGRQRYSWDARARRVLEHDGGFLRVLGGPGTGKTTLLAEAAADRIRGGAPPESVLVLTTSRDAALRMRSLIARLVTDSAEVHTAREKLVRTVHSYAFGVLSSQAARDDLPRPTLLSGPEKDARVRDQHKDELEAGIGDWPEALRPALAAEGFVDELRDMLIRAKKHGLSPERLIELGRSHGRPEWMAAGEFQLREEQGALLEHSSAWDAEEMVSAALRAFDTDSALLTAERERVRHVLVDDAQDLDLQQYELCCRLGSTSAEFLLFGDPDQAVSSFRGADPRCLLESDPDGDRTTVLTTDHRMPSAIRTGVRRLVDRLPGSGPQRELTGAETEPGSLRVRVLASPAQEAAWVADQLRRSHLIDGVAWSEMAVLVRSTGLSLPVLRRALLAAGVPLALPADDVPLAQRGAVRPLLTLLRCAVRPEALDADAADELLRSPLGGADPLALRRLRRGLRRLEAAEGGERGSGDLLVEVLLHRDRLAALEDGAAEPARRVAELLRLGAEAGHRGVEHTLWQVWKACGLERQWLSRTERGGLSGAQADRDLDAVVALFEAAAQYAERHPGADAAAFADWLDGQQISGSSLAPTAPAGEAVEVLTAHAAGGRQWEVVAIPGVQEGTWPDLRQRGSLLGSEHLVDVLSGVEETDRVSATAPLLAEERRLLLVATSRARSEVLVSAVRGEDDRPSRFLDELEGVAHDPESVQRPLLQPQRGLSLPELVGELRQVVCDAEAAPGRRERAAAQLARLAAENVPGAHPDSWYGLPEPSTAEPLLEAGEPARISPSTVEVLTSCPLRWMLERHGGQDAAELASVTGTLVHALVQQAAEGADAEQLRKELDTAWESVDAGAPWFSRKERKRVEGMLEAFLTWLDSSRGELTQLGVERDLDLKIPARDEDGPWLRLRGRVDRLESDAQGRPVVIDVKTAKTPVTKDEAQQHPQLAVYQLAAALGAFGGEEGGEPGGARLLYVAKPEARSGAAVERDQPRLDEERVRVWLDVVHDAAASSTGPSFLAQQNSDCSRCPARTSCPVHSSGRQVGQ</sequence>
<evidence type="ECO:0000256" key="8">
    <source>
        <dbReference type="ARBA" id="ARBA00022840"/>
    </source>
</evidence>
<evidence type="ECO:0000256" key="5">
    <source>
        <dbReference type="ARBA" id="ARBA00022801"/>
    </source>
</evidence>
<comment type="catalytic activity">
    <reaction evidence="14">
        <text>ATP + H2O = ADP + phosphate + H(+)</text>
        <dbReference type="Rhea" id="RHEA:13065"/>
        <dbReference type="ChEBI" id="CHEBI:15377"/>
        <dbReference type="ChEBI" id="CHEBI:15378"/>
        <dbReference type="ChEBI" id="CHEBI:30616"/>
        <dbReference type="ChEBI" id="CHEBI:43474"/>
        <dbReference type="ChEBI" id="CHEBI:456216"/>
        <dbReference type="EC" id="5.6.2.4"/>
    </reaction>
</comment>
<dbReference type="InterPro" id="IPR000212">
    <property type="entry name" value="DNA_helicase_UvrD/REP"/>
</dbReference>
<evidence type="ECO:0000256" key="15">
    <source>
        <dbReference type="PROSITE-ProRule" id="PRU00560"/>
    </source>
</evidence>
<dbReference type="GO" id="GO:0004527">
    <property type="term" value="F:exonuclease activity"/>
    <property type="evidence" value="ECO:0007669"/>
    <property type="project" value="UniProtKB-KW"/>
</dbReference>
<dbReference type="GO" id="GO:0000725">
    <property type="term" value="P:recombinational repair"/>
    <property type="evidence" value="ECO:0007669"/>
    <property type="project" value="TreeGrafter"/>
</dbReference>
<keyword evidence="4" id="KW-0227">DNA damage</keyword>
<dbReference type="GO" id="GO:0005829">
    <property type="term" value="C:cytosol"/>
    <property type="evidence" value="ECO:0007669"/>
    <property type="project" value="TreeGrafter"/>
</dbReference>
<dbReference type="PANTHER" id="PTHR11070">
    <property type="entry name" value="UVRD / RECB / PCRA DNA HELICASE FAMILY MEMBER"/>
    <property type="match status" value="1"/>
</dbReference>
<dbReference type="PANTHER" id="PTHR11070:SF59">
    <property type="entry name" value="DNA 3'-5' HELICASE"/>
    <property type="match status" value="1"/>
</dbReference>
<comment type="similarity">
    <text evidence="1">Belongs to the helicase family. UvrD subfamily.</text>
</comment>
<dbReference type="GO" id="GO:0043138">
    <property type="term" value="F:3'-5' DNA helicase activity"/>
    <property type="evidence" value="ECO:0007669"/>
    <property type="project" value="UniProtKB-EC"/>
</dbReference>
<dbReference type="AlphaFoldDB" id="A0A839DPL1"/>
<evidence type="ECO:0000256" key="9">
    <source>
        <dbReference type="ARBA" id="ARBA00023125"/>
    </source>
</evidence>
<evidence type="ECO:0000256" key="12">
    <source>
        <dbReference type="ARBA" id="ARBA00034617"/>
    </source>
</evidence>
<evidence type="ECO:0000256" key="13">
    <source>
        <dbReference type="ARBA" id="ARBA00034808"/>
    </source>
</evidence>
<proteinExistence type="inferred from homology"/>
<comment type="caution">
    <text evidence="19">The sequence shown here is derived from an EMBL/GenBank/DDBJ whole genome shotgun (WGS) entry which is preliminary data.</text>
</comment>
<dbReference type="Gene3D" id="3.40.50.300">
    <property type="entry name" value="P-loop containing nucleotide triphosphate hydrolases"/>
    <property type="match status" value="2"/>
</dbReference>
<protein>
    <recommendedName>
        <fullName evidence="13">DNA 3'-5' helicase</fullName>
        <ecNumber evidence="13">5.6.2.4</ecNumber>
    </recommendedName>
</protein>
<keyword evidence="5 15" id="KW-0378">Hydrolase</keyword>
<evidence type="ECO:0000259" key="17">
    <source>
        <dbReference type="PROSITE" id="PS51198"/>
    </source>
</evidence>
<accession>A0A839DPL1</accession>
<evidence type="ECO:0000256" key="14">
    <source>
        <dbReference type="ARBA" id="ARBA00048988"/>
    </source>
</evidence>